<sequence>MTHELIPKAQRPLISTSRRRQGKEGEKTRLKSRALQHVSQPAHLYSSVLGLHIWPPPQQQQQERGVAPSVHLCPSHPISRRQLNNTYIHVHTRMPACFAHTRTSCTCMYVRTYMRLQTTLPACLYDTTRNMRRSGIKITIQSPS</sequence>
<keyword evidence="3" id="KW-1185">Reference proteome</keyword>
<accession>A0A2T4CDC4</accession>
<name>A0A2T4CDC4_TRILO</name>
<reference evidence="2 3" key="1">
    <citation type="submission" date="2016-07" db="EMBL/GenBank/DDBJ databases">
        <title>Multiple horizontal gene transfer events from other fungi enriched the ability of initially mycotrophic Trichoderma (Ascomycota) to feed on dead plant biomass.</title>
        <authorList>
            <consortium name="DOE Joint Genome Institute"/>
            <person name="Aerts A."/>
            <person name="Atanasova L."/>
            <person name="Chenthamara K."/>
            <person name="Zhang J."/>
            <person name="Grujic M."/>
            <person name="Henrissat B."/>
            <person name="Kuo A."/>
            <person name="Salamov A."/>
            <person name="Lipzen A."/>
            <person name="Labutti K."/>
            <person name="Barry K."/>
            <person name="Miao Y."/>
            <person name="Rahimi M.J."/>
            <person name="Shen Q."/>
            <person name="Grigoriev I.V."/>
            <person name="Kubicek C.P."/>
            <person name="Druzhinina I.S."/>
        </authorList>
    </citation>
    <scope>NUCLEOTIDE SEQUENCE [LARGE SCALE GENOMIC DNA]</scope>
    <source>
        <strain evidence="2 3">ATCC 18648</strain>
    </source>
</reference>
<evidence type="ECO:0000313" key="2">
    <source>
        <dbReference type="EMBL" id="PTB79546.1"/>
    </source>
</evidence>
<gene>
    <name evidence="2" type="ORF">M440DRAFT_1172374</name>
</gene>
<evidence type="ECO:0000256" key="1">
    <source>
        <dbReference type="SAM" id="MobiDB-lite"/>
    </source>
</evidence>
<dbReference type="EMBL" id="KZ679128">
    <property type="protein sequence ID" value="PTB79546.1"/>
    <property type="molecule type" value="Genomic_DNA"/>
</dbReference>
<proteinExistence type="predicted"/>
<dbReference type="OrthoDB" id="10674948at2759"/>
<protein>
    <submittedName>
        <fullName evidence="2">Uncharacterized protein</fullName>
    </submittedName>
</protein>
<organism evidence="2 3">
    <name type="scientific">Trichoderma longibrachiatum ATCC 18648</name>
    <dbReference type="NCBI Taxonomy" id="983965"/>
    <lineage>
        <taxon>Eukaryota</taxon>
        <taxon>Fungi</taxon>
        <taxon>Dikarya</taxon>
        <taxon>Ascomycota</taxon>
        <taxon>Pezizomycotina</taxon>
        <taxon>Sordariomycetes</taxon>
        <taxon>Hypocreomycetidae</taxon>
        <taxon>Hypocreales</taxon>
        <taxon>Hypocreaceae</taxon>
        <taxon>Trichoderma</taxon>
    </lineage>
</organism>
<dbReference type="Proteomes" id="UP000240760">
    <property type="component" value="Unassembled WGS sequence"/>
</dbReference>
<feature type="region of interest" description="Disordered" evidence="1">
    <location>
        <begin position="1"/>
        <end position="30"/>
    </location>
</feature>
<evidence type="ECO:0000313" key="3">
    <source>
        <dbReference type="Proteomes" id="UP000240760"/>
    </source>
</evidence>
<dbReference type="AlphaFoldDB" id="A0A2T4CDC4"/>